<dbReference type="AlphaFoldDB" id="A0AA40E6M2"/>
<sequence>MHTNNSTSSLSNLGALFPSRASHHHLVASPGQGTFVTLQYDVTTFLLPPPWSPPAGDPTMPPKRAWWLAANTRFSSFQSLEAFGLARQPFAIFFPLQPRLLSLSQDIREVAVPNQRLATATLNKGQLVKRDRGTGYLLWPAVISFSFQTRLESLELVTTKADAPPLLFGLDSATDAIANFGDNLIDAQDRQAYRRYGGGGRYCLWGRCGVER</sequence>
<protein>
    <submittedName>
        <fullName evidence="1">Uncharacterized protein</fullName>
    </submittedName>
</protein>
<keyword evidence="2" id="KW-1185">Reference proteome</keyword>
<dbReference type="EMBL" id="JAUIRO010000002">
    <property type="protein sequence ID" value="KAK0726982.1"/>
    <property type="molecule type" value="Genomic_DNA"/>
</dbReference>
<proteinExistence type="predicted"/>
<organism evidence="1 2">
    <name type="scientific">Lasiosphaeria miniovina</name>
    <dbReference type="NCBI Taxonomy" id="1954250"/>
    <lineage>
        <taxon>Eukaryota</taxon>
        <taxon>Fungi</taxon>
        <taxon>Dikarya</taxon>
        <taxon>Ascomycota</taxon>
        <taxon>Pezizomycotina</taxon>
        <taxon>Sordariomycetes</taxon>
        <taxon>Sordariomycetidae</taxon>
        <taxon>Sordariales</taxon>
        <taxon>Lasiosphaeriaceae</taxon>
        <taxon>Lasiosphaeria</taxon>
    </lineage>
</organism>
<reference evidence="1" key="1">
    <citation type="submission" date="2023-06" db="EMBL/GenBank/DDBJ databases">
        <title>Genome-scale phylogeny and comparative genomics of the fungal order Sordariales.</title>
        <authorList>
            <consortium name="Lawrence Berkeley National Laboratory"/>
            <person name="Hensen N."/>
            <person name="Bonometti L."/>
            <person name="Westerberg I."/>
            <person name="Brannstrom I.O."/>
            <person name="Guillou S."/>
            <person name="Cros-Aarteil S."/>
            <person name="Calhoun S."/>
            <person name="Haridas S."/>
            <person name="Kuo A."/>
            <person name="Mondo S."/>
            <person name="Pangilinan J."/>
            <person name="Riley R."/>
            <person name="LaButti K."/>
            <person name="Andreopoulos B."/>
            <person name="Lipzen A."/>
            <person name="Chen C."/>
            <person name="Yanf M."/>
            <person name="Daum C."/>
            <person name="Ng V."/>
            <person name="Clum A."/>
            <person name="Steindorff A."/>
            <person name="Ohm R."/>
            <person name="Martin F."/>
            <person name="Silar P."/>
            <person name="Natvig D."/>
            <person name="Lalanne C."/>
            <person name="Gautier V."/>
            <person name="Ament-velasquez S.L."/>
            <person name="Kruys A."/>
            <person name="Hutchinson M.I."/>
            <person name="Powell A.J."/>
            <person name="Barry K."/>
            <person name="Miller A.N."/>
            <person name="Grigoriev I.V."/>
            <person name="Debuchy R."/>
            <person name="Gladieux P."/>
            <person name="Thoren M.H."/>
            <person name="Johannesson H."/>
        </authorList>
    </citation>
    <scope>NUCLEOTIDE SEQUENCE</scope>
    <source>
        <strain evidence="1">SMH2392-1A</strain>
    </source>
</reference>
<dbReference type="GeneID" id="85316547"/>
<comment type="caution">
    <text evidence="1">The sequence shown here is derived from an EMBL/GenBank/DDBJ whole genome shotgun (WGS) entry which is preliminary data.</text>
</comment>
<dbReference type="RefSeq" id="XP_060299838.1">
    <property type="nucleotide sequence ID" value="XM_060433276.1"/>
</dbReference>
<gene>
    <name evidence="1" type="ORF">B0T26DRAFT_110949</name>
</gene>
<evidence type="ECO:0000313" key="2">
    <source>
        <dbReference type="Proteomes" id="UP001172101"/>
    </source>
</evidence>
<name>A0AA40E6M2_9PEZI</name>
<dbReference type="Proteomes" id="UP001172101">
    <property type="component" value="Unassembled WGS sequence"/>
</dbReference>
<evidence type="ECO:0000313" key="1">
    <source>
        <dbReference type="EMBL" id="KAK0726982.1"/>
    </source>
</evidence>
<accession>A0AA40E6M2</accession>